<dbReference type="HOGENOM" id="CLU_860486_0_0_1"/>
<accession>W6YJ87</accession>
<keyword evidence="3" id="KW-1185">Reference proteome</keyword>
<evidence type="ECO:0000256" key="1">
    <source>
        <dbReference type="SAM" id="Coils"/>
    </source>
</evidence>
<evidence type="ECO:0000313" key="2">
    <source>
        <dbReference type="EMBL" id="EUC37703.1"/>
    </source>
</evidence>
<sequence>MDETEELHQKIVELQYKEEKLRAENNALQQALEEQAILIQELYQEKAGENDKEKVANYAEYVQTLQVDLNQAHHQIEYYKVLAEDSQRRAIRYQESLTQATKDQVAVSHVEAQKEQLQRELAEHKFIIHKLQSENKHAAENFERLRERDKKALAACELRLADLVSHACEVETESEAFSDVFTNLIDTLENENITARSVLNDRGALLNKMEVLYSVVVYQGLFQTLSDPHMTAIGCLPPGLDALMTGASDDLHAYQEIHSMFSGVGAAMEDQIRNELGGMSESAGGMLRSLHYIKRDVEAFLARLRAEPGAWFSIKAKFGNIWR</sequence>
<feature type="coiled-coil region" evidence="1">
    <location>
        <begin position="107"/>
        <end position="148"/>
    </location>
</feature>
<evidence type="ECO:0000313" key="3">
    <source>
        <dbReference type="Proteomes" id="UP000053841"/>
    </source>
</evidence>
<organism evidence="2 3">
    <name type="scientific">Cochliobolus carbonum (strain 26-R-13)</name>
    <name type="common">Maize leaf spot fungus</name>
    <name type="synonym">Bipolaris zeicola</name>
    <dbReference type="NCBI Taxonomy" id="930089"/>
    <lineage>
        <taxon>Eukaryota</taxon>
        <taxon>Fungi</taxon>
        <taxon>Dikarya</taxon>
        <taxon>Ascomycota</taxon>
        <taxon>Pezizomycotina</taxon>
        <taxon>Dothideomycetes</taxon>
        <taxon>Pleosporomycetidae</taxon>
        <taxon>Pleosporales</taxon>
        <taxon>Pleosporineae</taxon>
        <taxon>Pleosporaceae</taxon>
        <taxon>Bipolaris</taxon>
    </lineage>
</organism>
<dbReference type="Proteomes" id="UP000053841">
    <property type="component" value="Unassembled WGS sequence"/>
</dbReference>
<dbReference type="OrthoDB" id="3777090at2759"/>
<gene>
    <name evidence="2" type="ORF">COCCADRAFT_22678</name>
</gene>
<dbReference type="GeneID" id="19145253"/>
<dbReference type="RefSeq" id="XP_007707921.1">
    <property type="nucleotide sequence ID" value="XM_007709731.1"/>
</dbReference>
<feature type="coiled-coil region" evidence="1">
    <location>
        <begin position="4"/>
        <end position="45"/>
    </location>
</feature>
<proteinExistence type="predicted"/>
<protein>
    <submittedName>
        <fullName evidence="2">Uncharacterized protein</fullName>
    </submittedName>
</protein>
<dbReference type="KEGG" id="bze:COCCADRAFT_22678"/>
<dbReference type="EMBL" id="KI964548">
    <property type="protein sequence ID" value="EUC37703.1"/>
    <property type="molecule type" value="Genomic_DNA"/>
</dbReference>
<reference evidence="2 3" key="1">
    <citation type="journal article" date="2013" name="PLoS Genet.">
        <title>Comparative genome structure, secondary metabolite, and effector coding capacity across Cochliobolus pathogens.</title>
        <authorList>
            <person name="Condon B.J."/>
            <person name="Leng Y."/>
            <person name="Wu D."/>
            <person name="Bushley K.E."/>
            <person name="Ohm R.A."/>
            <person name="Otillar R."/>
            <person name="Martin J."/>
            <person name="Schackwitz W."/>
            <person name="Grimwood J."/>
            <person name="MohdZainudin N."/>
            <person name="Xue C."/>
            <person name="Wang R."/>
            <person name="Manning V.A."/>
            <person name="Dhillon B."/>
            <person name="Tu Z.J."/>
            <person name="Steffenson B.J."/>
            <person name="Salamov A."/>
            <person name="Sun H."/>
            <person name="Lowry S."/>
            <person name="LaButti K."/>
            <person name="Han J."/>
            <person name="Copeland A."/>
            <person name="Lindquist E."/>
            <person name="Barry K."/>
            <person name="Schmutz J."/>
            <person name="Baker S.E."/>
            <person name="Ciuffetti L.M."/>
            <person name="Grigoriev I.V."/>
            <person name="Zhong S."/>
            <person name="Turgeon B.G."/>
        </authorList>
    </citation>
    <scope>NUCLEOTIDE SEQUENCE [LARGE SCALE GENOMIC DNA]</scope>
    <source>
        <strain evidence="2 3">26-R-13</strain>
    </source>
</reference>
<keyword evidence="1" id="KW-0175">Coiled coil</keyword>
<dbReference type="AlphaFoldDB" id="W6YJ87"/>
<name>W6YJ87_COCC2</name>